<reference evidence="1" key="1">
    <citation type="submission" date="2022-01" db="EMBL/GenBank/DDBJ databases">
        <authorList>
            <person name="Criscuolo A."/>
        </authorList>
    </citation>
    <scope>NUCLEOTIDE SEQUENCE</scope>
    <source>
        <strain evidence="1">CIP111891</strain>
    </source>
</reference>
<name>A0ABM9BXJ8_9BACL</name>
<dbReference type="EMBL" id="CAKMMW010000002">
    <property type="protein sequence ID" value="CAH1197087.1"/>
    <property type="molecule type" value="Genomic_DNA"/>
</dbReference>
<evidence type="ECO:0000313" key="1">
    <source>
        <dbReference type="EMBL" id="CAH1197087.1"/>
    </source>
</evidence>
<evidence type="ECO:0000313" key="2">
    <source>
        <dbReference type="Proteomes" id="UP000838821"/>
    </source>
</evidence>
<dbReference type="Proteomes" id="UP000838821">
    <property type="component" value="Unassembled WGS sequence"/>
</dbReference>
<gene>
    <name evidence="1" type="ORF">PAECIP111891_01057</name>
</gene>
<keyword evidence="2" id="KW-1185">Reference proteome</keyword>
<protein>
    <submittedName>
        <fullName evidence="1">Uncharacterized protein</fullName>
    </submittedName>
</protein>
<organism evidence="1 2">
    <name type="scientific">Paenibacillus allorhizoplanae</name>
    <dbReference type="NCBI Taxonomy" id="2905648"/>
    <lineage>
        <taxon>Bacteria</taxon>
        <taxon>Bacillati</taxon>
        <taxon>Bacillota</taxon>
        <taxon>Bacilli</taxon>
        <taxon>Bacillales</taxon>
        <taxon>Paenibacillaceae</taxon>
        <taxon>Paenibacillus</taxon>
    </lineage>
</organism>
<proteinExistence type="predicted"/>
<comment type="caution">
    <text evidence="1">The sequence shown here is derived from an EMBL/GenBank/DDBJ whole genome shotgun (WGS) entry which is preliminary data.</text>
</comment>
<accession>A0ABM9BXJ8</accession>
<dbReference type="RefSeq" id="WP_236285310.1">
    <property type="nucleotide sequence ID" value="NZ_CAKMMW010000002.1"/>
</dbReference>
<sequence>MSYHWRRREAVDLGQRVIVGVETTWVSGRVVVAMRFVSMFALAECW</sequence>